<dbReference type="GeneID" id="26902077"/>
<gene>
    <name evidence="1" type="ORF">ABB37_01782</name>
</gene>
<sequence>MSSSSSDSGSDPPHETICLKCHLKPIEFETESCHHLCFCKACAMKCASGGKCKTCGQFYAALTRVRR</sequence>
<dbReference type="VEuPathDB" id="TriTrypDB:LpyrH10_02_7560"/>
<dbReference type="RefSeq" id="XP_015663933.1">
    <property type="nucleotide sequence ID" value="XM_015798413.1"/>
</dbReference>
<dbReference type="Proteomes" id="UP000037923">
    <property type="component" value="Unassembled WGS sequence"/>
</dbReference>
<comment type="caution">
    <text evidence="1">The sequence shown here is derived from an EMBL/GenBank/DDBJ whole genome shotgun (WGS) entry which is preliminary data.</text>
</comment>
<protein>
    <recommendedName>
        <fullName evidence="3">RING-type domain-containing protein</fullName>
    </recommendedName>
</protein>
<dbReference type="AlphaFoldDB" id="A0A0N1J5D3"/>
<name>A0A0N1J5D3_LEPPY</name>
<organism evidence="1 2">
    <name type="scientific">Leptomonas pyrrhocoris</name>
    <name type="common">Firebug parasite</name>
    <dbReference type="NCBI Taxonomy" id="157538"/>
    <lineage>
        <taxon>Eukaryota</taxon>
        <taxon>Discoba</taxon>
        <taxon>Euglenozoa</taxon>
        <taxon>Kinetoplastea</taxon>
        <taxon>Metakinetoplastina</taxon>
        <taxon>Trypanosomatida</taxon>
        <taxon>Trypanosomatidae</taxon>
        <taxon>Leishmaniinae</taxon>
        <taxon>Leptomonas</taxon>
    </lineage>
</organism>
<proteinExistence type="predicted"/>
<reference evidence="1 2" key="1">
    <citation type="submission" date="2015-07" db="EMBL/GenBank/DDBJ databases">
        <title>High-quality genome of monoxenous trypanosomatid Leptomonas pyrrhocoris.</title>
        <authorList>
            <person name="Flegontov P."/>
            <person name="Butenko A."/>
            <person name="Firsov S."/>
            <person name="Vlcek C."/>
            <person name="Logacheva M.D."/>
            <person name="Field M."/>
            <person name="Filatov D."/>
            <person name="Flegontova O."/>
            <person name="Gerasimov E."/>
            <person name="Jackson A.P."/>
            <person name="Kelly S."/>
            <person name="Opperdoes F."/>
            <person name="O'Reilly A."/>
            <person name="Votypka J."/>
            <person name="Yurchenko V."/>
            <person name="Lukes J."/>
        </authorList>
    </citation>
    <scope>NUCLEOTIDE SEQUENCE [LARGE SCALE GENOMIC DNA]</scope>
    <source>
        <strain evidence="1">H10</strain>
    </source>
</reference>
<dbReference type="OrthoDB" id="269956at2759"/>
<dbReference type="EMBL" id="LGTL01000002">
    <property type="protein sequence ID" value="KPA85494.1"/>
    <property type="molecule type" value="Genomic_DNA"/>
</dbReference>
<evidence type="ECO:0008006" key="3">
    <source>
        <dbReference type="Google" id="ProtNLM"/>
    </source>
</evidence>
<evidence type="ECO:0000313" key="2">
    <source>
        <dbReference type="Proteomes" id="UP000037923"/>
    </source>
</evidence>
<evidence type="ECO:0000313" key="1">
    <source>
        <dbReference type="EMBL" id="KPA85494.1"/>
    </source>
</evidence>
<dbReference type="OMA" id="HETICLK"/>
<keyword evidence="2" id="KW-1185">Reference proteome</keyword>
<accession>A0A0N1J5D3</accession>